<keyword evidence="2" id="KW-1185">Reference proteome</keyword>
<dbReference type="AlphaFoldDB" id="A0AAV4WDZ4"/>
<evidence type="ECO:0000313" key="2">
    <source>
        <dbReference type="Proteomes" id="UP001054945"/>
    </source>
</evidence>
<name>A0AAV4WDZ4_CAEEX</name>
<dbReference type="Proteomes" id="UP001054945">
    <property type="component" value="Unassembled WGS sequence"/>
</dbReference>
<accession>A0AAV4WDZ4</accession>
<proteinExistence type="predicted"/>
<gene>
    <name evidence="1" type="ORF">CEXT_11291</name>
</gene>
<organism evidence="1 2">
    <name type="scientific">Caerostris extrusa</name>
    <name type="common">Bark spider</name>
    <name type="synonym">Caerostris bankana</name>
    <dbReference type="NCBI Taxonomy" id="172846"/>
    <lineage>
        <taxon>Eukaryota</taxon>
        <taxon>Metazoa</taxon>
        <taxon>Ecdysozoa</taxon>
        <taxon>Arthropoda</taxon>
        <taxon>Chelicerata</taxon>
        <taxon>Arachnida</taxon>
        <taxon>Araneae</taxon>
        <taxon>Araneomorphae</taxon>
        <taxon>Entelegynae</taxon>
        <taxon>Araneoidea</taxon>
        <taxon>Araneidae</taxon>
        <taxon>Caerostris</taxon>
    </lineage>
</organism>
<comment type="caution">
    <text evidence="1">The sequence shown here is derived from an EMBL/GenBank/DDBJ whole genome shotgun (WGS) entry which is preliminary data.</text>
</comment>
<protein>
    <submittedName>
        <fullName evidence="1">Uncharacterized protein</fullName>
    </submittedName>
</protein>
<reference evidence="1 2" key="1">
    <citation type="submission" date="2021-06" db="EMBL/GenBank/DDBJ databases">
        <title>Caerostris extrusa draft genome.</title>
        <authorList>
            <person name="Kono N."/>
            <person name="Arakawa K."/>
        </authorList>
    </citation>
    <scope>NUCLEOTIDE SEQUENCE [LARGE SCALE GENOMIC DNA]</scope>
</reference>
<sequence length="111" mass="11852">ALFWGPEEGDLPNWDPTEKGGQVLQQVGGVVLAGVAAGICGERDVEGNENGSFATQRMHALISKSHARGGMTERLPDHTFVTKGQTPCSQVDTPASLFFSWLLPNAVNKAF</sequence>
<feature type="non-terminal residue" evidence="1">
    <location>
        <position position="1"/>
    </location>
</feature>
<dbReference type="EMBL" id="BPLR01016076">
    <property type="protein sequence ID" value="GIY81066.1"/>
    <property type="molecule type" value="Genomic_DNA"/>
</dbReference>
<evidence type="ECO:0000313" key="1">
    <source>
        <dbReference type="EMBL" id="GIY81066.1"/>
    </source>
</evidence>